<evidence type="ECO:0000313" key="2">
    <source>
        <dbReference type="EMBL" id="PTQ88945.1"/>
    </source>
</evidence>
<organism evidence="2 3">
    <name type="scientific">Agitococcus lubricus</name>
    <dbReference type="NCBI Taxonomy" id="1077255"/>
    <lineage>
        <taxon>Bacteria</taxon>
        <taxon>Pseudomonadati</taxon>
        <taxon>Pseudomonadota</taxon>
        <taxon>Gammaproteobacteria</taxon>
        <taxon>Moraxellales</taxon>
        <taxon>Moraxellaceae</taxon>
        <taxon>Agitococcus</taxon>
    </lineage>
</organism>
<name>A0A2T5IYA4_9GAMM</name>
<dbReference type="Pfam" id="PF19582">
    <property type="entry name" value="AdeT1_2"/>
    <property type="match status" value="1"/>
</dbReference>
<accession>A0A2T5IYA4</accession>
<proteinExistence type="predicted"/>
<dbReference type="RefSeq" id="WP_107866104.1">
    <property type="nucleotide sequence ID" value="NZ_QAON01000010.1"/>
</dbReference>
<evidence type="ECO:0000256" key="1">
    <source>
        <dbReference type="SAM" id="SignalP"/>
    </source>
</evidence>
<keyword evidence="1" id="KW-0732">Signal</keyword>
<feature type="signal peptide" evidence="1">
    <location>
        <begin position="1"/>
        <end position="26"/>
    </location>
</feature>
<dbReference type="Proteomes" id="UP000244223">
    <property type="component" value="Unassembled WGS sequence"/>
</dbReference>
<keyword evidence="3" id="KW-1185">Reference proteome</keyword>
<dbReference type="InterPro" id="IPR045758">
    <property type="entry name" value="AdeT1/2"/>
</dbReference>
<dbReference type="EMBL" id="QAON01000010">
    <property type="protein sequence ID" value="PTQ88945.1"/>
    <property type="molecule type" value="Genomic_DNA"/>
</dbReference>
<dbReference type="InterPro" id="IPR038404">
    <property type="entry name" value="TRAP_DctP_sf"/>
</dbReference>
<sequence length="370" mass="41466">MFPSVKKLLSSLVLATSVLALAPAQAADLIPLAKEIKPNAKGLPPAFTKPLKVSICFLDMQGTSGEFYSRAKDLALIARRWNMIADFKVMANERQVVDSFKEGKCEAAVMPTLRAREFNLFMGSVDAIGAIPSYQHMRLLLKTLFDPKLEPLTITGPYQVVSIFPVGAQYLHVRDRTWETPKDLANKKASVLDWNVSLSQAMNKMGTQAVAADIGHYTAAFNKGETDMIVAPAVAYWPYELHTGLANNGGIYSTPVMQMTASLIINRDLLQKKTNDLDNRVAAFRSITSQFLDEMLDRLFLTINTAETQIPKKYWMILEPEHERQYQDALRQARIQLTQEGVYDAKMMKVLKKVRCKIEPNAAECTRSDE</sequence>
<evidence type="ECO:0008006" key="4">
    <source>
        <dbReference type="Google" id="ProtNLM"/>
    </source>
</evidence>
<protein>
    <recommendedName>
        <fullName evidence="4">TRAP-type C4-dicarboxylate transport system substrate-binding protein</fullName>
    </recommendedName>
</protein>
<gene>
    <name evidence="2" type="ORF">C8N29_11094</name>
</gene>
<reference evidence="2 3" key="1">
    <citation type="submission" date="2018-04" db="EMBL/GenBank/DDBJ databases">
        <title>Genomic Encyclopedia of Archaeal and Bacterial Type Strains, Phase II (KMG-II): from individual species to whole genera.</title>
        <authorList>
            <person name="Goeker M."/>
        </authorList>
    </citation>
    <scope>NUCLEOTIDE SEQUENCE [LARGE SCALE GENOMIC DNA]</scope>
    <source>
        <strain evidence="2 3">DSM 5822</strain>
    </source>
</reference>
<comment type="caution">
    <text evidence="2">The sequence shown here is derived from an EMBL/GenBank/DDBJ whole genome shotgun (WGS) entry which is preliminary data.</text>
</comment>
<dbReference type="AlphaFoldDB" id="A0A2T5IYA4"/>
<feature type="chain" id="PRO_5015487663" description="TRAP-type C4-dicarboxylate transport system substrate-binding protein" evidence="1">
    <location>
        <begin position="27"/>
        <end position="370"/>
    </location>
</feature>
<dbReference type="OrthoDB" id="7820733at2"/>
<evidence type="ECO:0000313" key="3">
    <source>
        <dbReference type="Proteomes" id="UP000244223"/>
    </source>
</evidence>
<dbReference type="Gene3D" id="3.40.190.170">
    <property type="entry name" value="Bacterial extracellular solute-binding protein, family 7"/>
    <property type="match status" value="1"/>
</dbReference>